<organism evidence="2 3">
    <name type="scientific">Nitratireductor basaltis</name>
    <dbReference type="NCBI Taxonomy" id="472175"/>
    <lineage>
        <taxon>Bacteria</taxon>
        <taxon>Pseudomonadati</taxon>
        <taxon>Pseudomonadota</taxon>
        <taxon>Alphaproteobacteria</taxon>
        <taxon>Hyphomicrobiales</taxon>
        <taxon>Phyllobacteriaceae</taxon>
        <taxon>Nitratireductor</taxon>
    </lineage>
</organism>
<keyword evidence="1" id="KW-1133">Transmembrane helix</keyword>
<dbReference type="eggNOG" id="COG4446">
    <property type="taxonomic scope" value="Bacteria"/>
</dbReference>
<keyword evidence="3" id="KW-1185">Reference proteome</keyword>
<dbReference type="Pfam" id="PF07386">
    <property type="entry name" value="DUF1499"/>
    <property type="match status" value="1"/>
</dbReference>
<name>A0A084UCN9_9HYPH</name>
<comment type="caution">
    <text evidence="2">The sequence shown here is derived from an EMBL/GenBank/DDBJ whole genome shotgun (WGS) entry which is preliminary data.</text>
</comment>
<dbReference type="Proteomes" id="UP000053675">
    <property type="component" value="Unassembled WGS sequence"/>
</dbReference>
<evidence type="ECO:0000256" key="1">
    <source>
        <dbReference type="SAM" id="Phobius"/>
    </source>
</evidence>
<gene>
    <name evidence="2" type="ORF">EL18_01765</name>
</gene>
<dbReference type="EMBL" id="JMQM01000001">
    <property type="protein sequence ID" value="KFB10725.1"/>
    <property type="molecule type" value="Genomic_DNA"/>
</dbReference>
<keyword evidence="1" id="KW-0812">Transmembrane</keyword>
<feature type="transmembrane region" description="Helical" evidence="1">
    <location>
        <begin position="79"/>
        <end position="102"/>
    </location>
</feature>
<dbReference type="PATRIC" id="fig|472175.3.peg.1774"/>
<dbReference type="STRING" id="472175.EL18_01765"/>
<protein>
    <recommendedName>
        <fullName evidence="4">DUF1499 domain-containing protein</fullName>
    </recommendedName>
</protein>
<reference evidence="2 3" key="1">
    <citation type="submission" date="2014-05" db="EMBL/GenBank/DDBJ databases">
        <title>Draft Genome Sequence of Nitratireductor basaltis Strain UMTGB225, A Marine Bacterium Isolated from Green Barrel Tunicate.</title>
        <authorList>
            <person name="Gan H.Y."/>
        </authorList>
    </citation>
    <scope>NUCLEOTIDE SEQUENCE [LARGE SCALE GENOMIC DNA]</scope>
    <source>
        <strain evidence="2 3">UMTGB225</strain>
    </source>
</reference>
<proteinExistence type="predicted"/>
<dbReference type="InterPro" id="IPR010865">
    <property type="entry name" value="DUF1499"/>
</dbReference>
<dbReference type="OrthoDB" id="1523552at2"/>
<dbReference type="AlphaFoldDB" id="A0A084UCN9"/>
<evidence type="ECO:0000313" key="3">
    <source>
        <dbReference type="Proteomes" id="UP000053675"/>
    </source>
</evidence>
<evidence type="ECO:0008006" key="4">
    <source>
        <dbReference type="Google" id="ProtNLM"/>
    </source>
</evidence>
<evidence type="ECO:0000313" key="2">
    <source>
        <dbReference type="EMBL" id="KFB10725.1"/>
    </source>
</evidence>
<accession>A0A084UCN9</accession>
<dbReference type="RefSeq" id="WP_036481886.1">
    <property type="nucleotide sequence ID" value="NZ_JMQM01000001.1"/>
</dbReference>
<keyword evidence="1" id="KW-0472">Membrane</keyword>
<sequence>MVAIIEQRYAPAAYRARGVASFALVLAVSSALAHRYDLVETLPFLWLIAICGLLGLTGLVLAISGFVQMWQHGWRGLGAATLGLFLSVLVLVPYGVSLFNIVTNPQLVDISTDLQDPPEFQAAERLRDADANPVTALDAARAERIAKSYPDITGRRYEFARESVEDVLDELIADRGWKVTARGGDPAVTTIEAVAKSYLLGFDSDVVIRIEDQDNATFVDMRSASRYGSHDMGENAERIRRFLTELDKRLQELTEI</sequence>
<feature type="transmembrane region" description="Helical" evidence="1">
    <location>
        <begin position="43"/>
        <end position="67"/>
    </location>
</feature>